<dbReference type="SUPFAM" id="SSF48371">
    <property type="entry name" value="ARM repeat"/>
    <property type="match status" value="1"/>
</dbReference>
<evidence type="ECO:0000256" key="8">
    <source>
        <dbReference type="ARBA" id="ARBA00032199"/>
    </source>
</evidence>
<evidence type="ECO:0000259" key="10">
    <source>
        <dbReference type="Pfam" id="PF08389"/>
    </source>
</evidence>
<protein>
    <recommendedName>
        <fullName evidence="2 9">Exportin-T</fullName>
    </recommendedName>
    <alternativeName>
        <fullName evidence="7 9">Exportin(tRNA)</fullName>
    </alternativeName>
    <alternativeName>
        <fullName evidence="8 9">tRNA exportin</fullName>
    </alternativeName>
</protein>
<reference evidence="11" key="1">
    <citation type="submission" date="2014-11" db="EMBL/GenBank/DDBJ databases">
        <authorList>
            <person name="Otto D Thomas"/>
            <person name="Naeem Raeece"/>
        </authorList>
    </citation>
    <scope>NUCLEOTIDE SEQUENCE</scope>
</reference>
<evidence type="ECO:0000256" key="4">
    <source>
        <dbReference type="ARBA" id="ARBA00022555"/>
    </source>
</evidence>
<dbReference type="GO" id="GO:0031267">
    <property type="term" value="F:small GTPase binding"/>
    <property type="evidence" value="ECO:0007669"/>
    <property type="project" value="InterPro"/>
</dbReference>
<dbReference type="InterPro" id="IPR011989">
    <property type="entry name" value="ARM-like"/>
</dbReference>
<proteinExistence type="inferred from homology"/>
<dbReference type="InterPro" id="IPR016024">
    <property type="entry name" value="ARM-type_fold"/>
</dbReference>
<name>A0A0G4HD97_9ALVE</name>
<dbReference type="InterPro" id="IPR013598">
    <property type="entry name" value="Exportin-1/Importin-b-like"/>
</dbReference>
<keyword evidence="4 9" id="KW-0820">tRNA-binding</keyword>
<dbReference type="GO" id="GO:0005643">
    <property type="term" value="C:nuclear pore"/>
    <property type="evidence" value="ECO:0007669"/>
    <property type="project" value="TreeGrafter"/>
</dbReference>
<dbReference type="EMBL" id="CDMZ01002353">
    <property type="protein sequence ID" value="CEM41989.1"/>
    <property type="molecule type" value="Genomic_DNA"/>
</dbReference>
<evidence type="ECO:0000256" key="9">
    <source>
        <dbReference type="RuleBase" id="RU366037"/>
    </source>
</evidence>
<dbReference type="Pfam" id="PF08389">
    <property type="entry name" value="Xpo1"/>
    <property type="match status" value="1"/>
</dbReference>
<dbReference type="GO" id="GO:0016363">
    <property type="term" value="C:nuclear matrix"/>
    <property type="evidence" value="ECO:0007669"/>
    <property type="project" value="TreeGrafter"/>
</dbReference>
<dbReference type="GO" id="GO:0000049">
    <property type="term" value="F:tRNA binding"/>
    <property type="evidence" value="ECO:0007669"/>
    <property type="project" value="UniProtKB-UniRule"/>
</dbReference>
<dbReference type="Gene3D" id="1.25.10.10">
    <property type="entry name" value="Leucine-rich Repeat Variant"/>
    <property type="match status" value="1"/>
</dbReference>
<dbReference type="PANTHER" id="PTHR15952">
    <property type="entry name" value="EXPORTIN-T/LOS1"/>
    <property type="match status" value="1"/>
</dbReference>
<comment type="similarity">
    <text evidence="9">Belongs to the exportin family.</text>
</comment>
<dbReference type="GO" id="GO:0005737">
    <property type="term" value="C:cytoplasm"/>
    <property type="evidence" value="ECO:0007669"/>
    <property type="project" value="UniProtKB-SubCell"/>
</dbReference>
<evidence type="ECO:0000313" key="11">
    <source>
        <dbReference type="EMBL" id="CEM41989.1"/>
    </source>
</evidence>
<keyword evidence="9" id="KW-0813">Transport</keyword>
<keyword evidence="3 9" id="KW-0963">Cytoplasm</keyword>
<evidence type="ECO:0000256" key="5">
    <source>
        <dbReference type="ARBA" id="ARBA00022884"/>
    </source>
</evidence>
<accession>A0A0G4HD97</accession>
<evidence type="ECO:0000256" key="6">
    <source>
        <dbReference type="ARBA" id="ARBA00023242"/>
    </source>
</evidence>
<comment type="subcellular location">
    <subcellularLocation>
        <location evidence="1 9">Cytoplasm</location>
    </subcellularLocation>
    <subcellularLocation>
        <location evidence="9">Nucleus</location>
    </subcellularLocation>
    <text evidence="9">Shuttles between the nucleus and the cytoplasm.</text>
</comment>
<dbReference type="GO" id="GO:0071528">
    <property type="term" value="P:tRNA re-export from nucleus"/>
    <property type="evidence" value="ECO:0007669"/>
    <property type="project" value="UniProtKB-UniRule"/>
</dbReference>
<feature type="domain" description="Exportin-1/Importin-beta-like" evidence="10">
    <location>
        <begin position="98"/>
        <end position="235"/>
    </location>
</feature>
<comment type="function">
    <text evidence="9">tRNA nucleus export receptor which facilitates tRNA translocation across the nuclear pore complex.</text>
</comment>
<evidence type="ECO:0000256" key="2">
    <source>
        <dbReference type="ARBA" id="ARBA00018928"/>
    </source>
</evidence>
<keyword evidence="5 9" id="KW-0694">RNA-binding</keyword>
<dbReference type="VEuPathDB" id="CryptoDB:Cvel_6406"/>
<evidence type="ECO:0000256" key="1">
    <source>
        <dbReference type="ARBA" id="ARBA00004496"/>
    </source>
</evidence>
<evidence type="ECO:0000256" key="3">
    <source>
        <dbReference type="ARBA" id="ARBA00022490"/>
    </source>
</evidence>
<dbReference type="PANTHER" id="PTHR15952:SF11">
    <property type="entry name" value="EXPORTIN-T"/>
    <property type="match status" value="1"/>
</dbReference>
<dbReference type="InterPro" id="IPR040017">
    <property type="entry name" value="XPOT"/>
</dbReference>
<dbReference type="AlphaFoldDB" id="A0A0G4HD97"/>
<keyword evidence="6 9" id="KW-0539">Nucleus</keyword>
<gene>
    <name evidence="11" type="ORF">Cvel_6406</name>
</gene>
<organism evidence="11">
    <name type="scientific">Chromera velia CCMP2878</name>
    <dbReference type="NCBI Taxonomy" id="1169474"/>
    <lineage>
        <taxon>Eukaryota</taxon>
        <taxon>Sar</taxon>
        <taxon>Alveolata</taxon>
        <taxon>Colpodellida</taxon>
        <taxon>Chromeraceae</taxon>
        <taxon>Chromera</taxon>
    </lineage>
</organism>
<evidence type="ECO:0000256" key="7">
    <source>
        <dbReference type="ARBA" id="ARBA00029784"/>
    </source>
</evidence>
<sequence length="1133" mass="123994">MDEFEKAVMCLFQGQMVREATEYCEGIKAAPDGWNRCLQSLLTREGFQVRFWCLMALLEIIQARRAPPEGLGSIRDGLGQYLDDHLVRHADPPDLHESLRNKLCQVYVALLREIYPAGWPTCFSDLIGRLGRGQPVYLECFLRVLEEVDQQVVEDGGTREPEERARNTAIKDEMRMRDLPTIIDTLFQILSAKPLLDSQPLTVARALTALAKLVTWSDASLIASTERLQCVFALLLLAHAPCAAGAASVVEALLSKGMSCSAKFELIEQFRIADAVIQFLPSDRNGVAGLDVDRAKVHASLCNALGQTALDVFSKMRAWKGGEELNVSALGGPHHGPLAPTPAPPVSQEQGRQLALKARSIVVRLTLPAILLFEHSDLSVSLFIEPFIVNFVTNAKPPPKSANSGVNLPPVEMEKPMVCSVAAELLRVCLQKSSLPPEFLFEEAETEDASEDQYEALQHRKEVLKLFRRVLQLDEETGLGFLGRMASDLCPAAAQIPACNLEAALRLFVEAGELVRDTAAIFSTPGHPLTTALRALCTCEAIVGPSVVHVGVRLALQDLFIRYGAFFVNQTGQDLLAPVALASLLDGRGLRHTSRRVVANAASKLQRLTKLAPHQLAPLASQVLEAMQPLLAVEFIPSAVIQTALQEELRRGGRRGRREGRGTENFAPVIAGGKLEQAPVRPCSLIPNRNFGLDEQMLCFETIGFLLGVATEPAPLPLAERKTLLVRVLSPLLAPLLEGGTSLAEKVQSAGAENRAFADFAARLLSCVASVSKGFTPSSAGAFLDEWREAARAVEESLKTMGWDEKIRVSGLLLLRRWMDLFGSGALAFVTSFVPIIFGVENLRNVELQEMAIFLHHFVSQYKQEAEPFLREQFPRCALRLYQAWKQVDVNRAAEGLPVANGSTEPSQEAVRERNEMINPLLQCLHGIASTLPMALVALLAEGQGQASPETTAVLWEVIMTPIAGAQSAALGPYINNVLGFGYSLQIWQRLLGFGLKTGEQVLFALKTQETLPRLLTACLYLDVEDAQQYRLLNDYCHLFRLLLSPSFSPNPSERSDPNSPPAQVAALTSQTLESLFVAGQASASDVQVFLQKVVSPPRPDVQPTAHIRECTTMLRALVVSRRLAEGVRSPPR</sequence>